<gene>
    <name evidence="2" type="ORF">CWI38_0186p0010</name>
</gene>
<protein>
    <submittedName>
        <fullName evidence="2">Uncharacterized protein</fullName>
    </submittedName>
</protein>
<dbReference type="VEuPathDB" id="MicrosporidiaDB:CWI38_0186p0010"/>
<keyword evidence="3" id="KW-1185">Reference proteome</keyword>
<dbReference type="AlphaFoldDB" id="A0A4Q9LZT8"/>
<feature type="transmembrane region" description="Helical" evidence="1">
    <location>
        <begin position="160"/>
        <end position="184"/>
    </location>
</feature>
<accession>A0A4Q9LZT8</accession>
<reference evidence="2 3" key="1">
    <citation type="submission" date="2017-12" db="EMBL/GenBank/DDBJ databases">
        <authorList>
            <person name="Pombert J.-F."/>
            <person name="Haag K.L."/>
            <person name="Ebert D."/>
        </authorList>
    </citation>
    <scope>NUCLEOTIDE SEQUENCE [LARGE SCALE GENOMIC DNA]</scope>
    <source>
        <strain evidence="2">IL-G-3</strain>
    </source>
</reference>
<dbReference type="EMBL" id="PITK01000186">
    <property type="protein sequence ID" value="TBU19850.1"/>
    <property type="molecule type" value="Genomic_DNA"/>
</dbReference>
<name>A0A4Q9LZT8_9MICR</name>
<evidence type="ECO:0000256" key="1">
    <source>
        <dbReference type="SAM" id="Phobius"/>
    </source>
</evidence>
<keyword evidence="1" id="KW-1133">Transmembrane helix</keyword>
<feature type="transmembrane region" description="Helical" evidence="1">
    <location>
        <begin position="26"/>
        <end position="53"/>
    </location>
</feature>
<feature type="transmembrane region" description="Helical" evidence="1">
    <location>
        <begin position="65"/>
        <end position="84"/>
    </location>
</feature>
<sequence length="245" mass="29532">MNMSLKKNKREYAKFKRNQRYRVYNMVYNFIILCLEWIILLVIVLAFCLRWNILDQEFPLKTIFIKYYIIAFLLSLSDLLNPFNSDNNRSYDKYDLTTLVLIYSSIISEILIHKLNFSSLWNFDSKAKAIYAILNILSYLFVSFRYNNWNFIQKKVSFELFLEFCYFIFVMISVNNIFAKVFYITIADLVLFKSLSYVFVIIITFIYLIRKNSFKQSFLLCMYYSLLLFSLEPKNIQALHNIIEE</sequence>
<keyword evidence="1" id="KW-0812">Transmembrane</keyword>
<feature type="transmembrane region" description="Helical" evidence="1">
    <location>
        <begin position="96"/>
        <end position="117"/>
    </location>
</feature>
<feature type="transmembrane region" description="Helical" evidence="1">
    <location>
        <begin position="190"/>
        <end position="209"/>
    </location>
</feature>
<comment type="caution">
    <text evidence="2">The sequence shown here is derived from an EMBL/GenBank/DDBJ whole genome shotgun (WGS) entry which is preliminary data.</text>
</comment>
<feature type="transmembrane region" description="Helical" evidence="1">
    <location>
        <begin position="129"/>
        <end position="148"/>
    </location>
</feature>
<evidence type="ECO:0000313" key="3">
    <source>
        <dbReference type="Proteomes" id="UP000292282"/>
    </source>
</evidence>
<evidence type="ECO:0000313" key="2">
    <source>
        <dbReference type="EMBL" id="TBU19850.1"/>
    </source>
</evidence>
<keyword evidence="1" id="KW-0472">Membrane</keyword>
<organism evidence="2 3">
    <name type="scientific">Hamiltosporidium tvaerminnensis</name>
    <dbReference type="NCBI Taxonomy" id="1176355"/>
    <lineage>
        <taxon>Eukaryota</taxon>
        <taxon>Fungi</taxon>
        <taxon>Fungi incertae sedis</taxon>
        <taxon>Microsporidia</taxon>
        <taxon>Dubosqiidae</taxon>
        <taxon>Hamiltosporidium</taxon>
    </lineage>
</organism>
<dbReference type="Proteomes" id="UP000292282">
    <property type="component" value="Unassembled WGS sequence"/>
</dbReference>
<proteinExistence type="predicted"/>